<dbReference type="Pfam" id="PF14567">
    <property type="entry name" value="SUKH_5"/>
    <property type="match status" value="1"/>
</dbReference>
<organism evidence="2 3">
    <name type="scientific">Flavobacterium branchiophilum (strain FL-15)</name>
    <dbReference type="NCBI Taxonomy" id="1034807"/>
    <lineage>
        <taxon>Bacteria</taxon>
        <taxon>Pseudomonadati</taxon>
        <taxon>Bacteroidota</taxon>
        <taxon>Flavobacteriia</taxon>
        <taxon>Flavobacteriales</taxon>
        <taxon>Flavobacteriaceae</taxon>
        <taxon>Flavobacterium</taxon>
    </lineage>
</organism>
<reference evidence="2 3" key="1">
    <citation type="journal article" date="2011" name="Appl. Environ. Microbiol.">
        <title>Complete genome sequence of the fish pathogen Flavobacterium branchiophilum.</title>
        <authorList>
            <consortium name="1:IP"/>
            <consortium name="Microbial Evolutionary Genomics,F-75015 Paris"/>
            <consortium name="France 2:CNRS"/>
            <consortium name="URA2171"/>
            <consortium name="F-75015 Paris,France 3:Unite de Virologie et Immunologie Mol."/>
            <consortium name="INRA,78352 Jouy en Josas Cedex"/>
            <consortium name="France. 4:Unite de Mathemathique"/>
            <consortium name="Informatique et Genome,INRA"/>
            <consortium name="78352 Jouy en Josas Cedex"/>
            <consortium name="France. 5:CEA/Genoscope"/>
            <consortium name="Evry"/>
            <consortium name="France"/>
            <person name="Touchon M."/>
            <person name="Barbier P."/>
            <person name="Bernardet J.F."/>
            <person name="Loux V."/>
            <person name="Vacherie B."/>
            <person name="Barbe V."/>
            <person name="Rocha E.P."/>
            <person name="Duchaud E."/>
        </authorList>
    </citation>
    <scope>NUCLEOTIDE SEQUENCE [LARGE SCALE GENOMIC DNA]</scope>
    <source>
        <strain evidence="2 3">FL-15</strain>
    </source>
</reference>
<dbReference type="SMART" id="SM00860">
    <property type="entry name" value="SMI1_KNR4"/>
    <property type="match status" value="1"/>
</dbReference>
<dbReference type="RefSeq" id="WP_014085292.1">
    <property type="nucleotide sequence ID" value="NC_016001.1"/>
</dbReference>
<gene>
    <name evidence="2" type="ordered locus">FBFL15_2881</name>
</gene>
<accession>G2Z5P5</accession>
<sequence>MTEELLKKLSNYIIPNESINLAGMPANDDEIKDAEKQLNIKFHDDYISFIKKFGGAYAGIPIYAFTNNEMLSTDSIVDLTNSFREDYADDYRSKIIKESYVISFDGSGNPILINKKGEVIIFYHDNNEYKILSGSLSKLLEDILDGKMENEF</sequence>
<evidence type="ECO:0000259" key="1">
    <source>
        <dbReference type="SMART" id="SM00860"/>
    </source>
</evidence>
<dbReference type="AlphaFoldDB" id="G2Z5P5"/>
<dbReference type="EMBL" id="FQ859183">
    <property type="protein sequence ID" value="CCB70843.1"/>
    <property type="molecule type" value="Genomic_DNA"/>
</dbReference>
<dbReference type="InterPro" id="IPR037883">
    <property type="entry name" value="Knr4/Smi1-like_sf"/>
</dbReference>
<feature type="domain" description="Knr4/Smi1-like" evidence="1">
    <location>
        <begin position="25"/>
        <end position="146"/>
    </location>
</feature>
<dbReference type="HOGENOM" id="CLU_135026_0_0_10"/>
<proteinExistence type="predicted"/>
<dbReference type="InterPro" id="IPR018958">
    <property type="entry name" value="Knr4/Smi1-like_dom"/>
</dbReference>
<dbReference type="SUPFAM" id="SSF160631">
    <property type="entry name" value="SMI1/KNR4-like"/>
    <property type="match status" value="1"/>
</dbReference>
<dbReference type="KEGG" id="fbr:FBFL15_2881"/>
<name>G2Z5P5_FLABF</name>
<dbReference type="Gene3D" id="3.40.1580.10">
    <property type="entry name" value="SMI1/KNR4-like"/>
    <property type="match status" value="1"/>
</dbReference>
<protein>
    <recommendedName>
        <fullName evidence="1">Knr4/Smi1-like domain-containing protein</fullName>
    </recommendedName>
</protein>
<keyword evidence="3" id="KW-1185">Reference proteome</keyword>
<dbReference type="eggNOG" id="ENOG5032Z7W">
    <property type="taxonomic scope" value="Bacteria"/>
</dbReference>
<dbReference type="Proteomes" id="UP000009186">
    <property type="component" value="Chromosome"/>
</dbReference>
<evidence type="ECO:0000313" key="2">
    <source>
        <dbReference type="EMBL" id="CCB70843.1"/>
    </source>
</evidence>
<evidence type="ECO:0000313" key="3">
    <source>
        <dbReference type="Proteomes" id="UP000009186"/>
    </source>
</evidence>